<dbReference type="VEuPathDB" id="VectorBase:SCAU005804"/>
<dbReference type="STRING" id="35570.A0A1I8P8L3"/>
<dbReference type="OrthoDB" id="10250504at2759"/>
<proteinExistence type="inferred from homology"/>
<dbReference type="PANTHER" id="PTHR13234">
    <property type="entry name" value="GAMMA-INTERFERON INDUCIBLE LYSOSOMAL THIOL REDUCTASE GILT"/>
    <property type="match status" value="1"/>
</dbReference>
<dbReference type="Proteomes" id="UP000095300">
    <property type="component" value="Unassembled WGS sequence"/>
</dbReference>
<dbReference type="PANTHER" id="PTHR13234:SF71">
    <property type="entry name" value="GAMMA-INTERFERON-INDUCIBLE LYSOSOMAL THIOL REDUCTASE-LIKE PROTEIN"/>
    <property type="match status" value="1"/>
</dbReference>
<gene>
    <name evidence="3" type="primary">106083527</name>
</gene>
<dbReference type="InterPro" id="IPR004911">
    <property type="entry name" value="Interferon-induced_GILT"/>
</dbReference>
<evidence type="ECO:0008006" key="5">
    <source>
        <dbReference type="Google" id="ProtNLM"/>
    </source>
</evidence>
<protein>
    <recommendedName>
        <fullName evidence="5">Gamma-interferon-inducible lysosomal thiol reductase</fullName>
    </recommendedName>
</protein>
<keyword evidence="4" id="KW-1185">Reference proteome</keyword>
<dbReference type="AlphaFoldDB" id="A0A1I8P8L3"/>
<accession>A0A1I8P8L3</accession>
<dbReference type="EnsemblMetazoa" id="SCAU005804-RA">
    <property type="protein sequence ID" value="SCAU005804-PA"/>
    <property type="gene ID" value="SCAU005804"/>
</dbReference>
<evidence type="ECO:0000256" key="2">
    <source>
        <dbReference type="ARBA" id="ARBA00023180"/>
    </source>
</evidence>
<organism evidence="3 4">
    <name type="scientific">Stomoxys calcitrans</name>
    <name type="common">Stable fly</name>
    <name type="synonym">Conops calcitrans</name>
    <dbReference type="NCBI Taxonomy" id="35570"/>
    <lineage>
        <taxon>Eukaryota</taxon>
        <taxon>Metazoa</taxon>
        <taxon>Ecdysozoa</taxon>
        <taxon>Arthropoda</taxon>
        <taxon>Hexapoda</taxon>
        <taxon>Insecta</taxon>
        <taxon>Pterygota</taxon>
        <taxon>Neoptera</taxon>
        <taxon>Endopterygota</taxon>
        <taxon>Diptera</taxon>
        <taxon>Brachycera</taxon>
        <taxon>Muscomorpha</taxon>
        <taxon>Muscoidea</taxon>
        <taxon>Muscidae</taxon>
        <taxon>Stomoxys</taxon>
    </lineage>
</organism>
<evidence type="ECO:0000313" key="4">
    <source>
        <dbReference type="Proteomes" id="UP000095300"/>
    </source>
</evidence>
<dbReference type="Pfam" id="PF03227">
    <property type="entry name" value="GILT"/>
    <property type="match status" value="1"/>
</dbReference>
<reference evidence="3" key="1">
    <citation type="submission" date="2020-05" db="UniProtKB">
        <authorList>
            <consortium name="EnsemblMetazoa"/>
        </authorList>
    </citation>
    <scope>IDENTIFICATION</scope>
    <source>
        <strain evidence="3">USDA</strain>
    </source>
</reference>
<evidence type="ECO:0000256" key="1">
    <source>
        <dbReference type="ARBA" id="ARBA00005679"/>
    </source>
</evidence>
<dbReference type="GO" id="GO:0016671">
    <property type="term" value="F:oxidoreductase activity, acting on a sulfur group of donors, disulfide as acceptor"/>
    <property type="evidence" value="ECO:0007669"/>
    <property type="project" value="InterPro"/>
</dbReference>
<name>A0A1I8P8L3_STOCA</name>
<evidence type="ECO:0000313" key="3">
    <source>
        <dbReference type="EnsemblMetazoa" id="SCAU005804-PA"/>
    </source>
</evidence>
<comment type="similarity">
    <text evidence="1">Belongs to the GILT family.</text>
</comment>
<keyword evidence="2" id="KW-0325">Glycoprotein</keyword>
<sequence length="250" mass="28087">MVSQTRKRLLILFGVAAILFLLIRYFLFTGPFEAVSTIPVQQLQRSYEKSHDTQAYRRAPGAPVLVTVFYEALCPDSKHFITKQLVPSYRDASPLMDIIMVPYGKASTMTNPDGTYHFDCQHGQVECEANTYHACTIEAVQDPRARLDMIACMIRDNRLPKEALHKCAKQHNIDNVDLIQKCFDSSHGSELLKLNGDLTHALRPSVTFIPTITLDGSQGKQALILKNLLAEICKIAGDNDKAEELCRQHL</sequence>
<dbReference type="Gene3D" id="3.40.30.10">
    <property type="entry name" value="Glutaredoxin"/>
    <property type="match status" value="1"/>
</dbReference>